<evidence type="ECO:0000313" key="3">
    <source>
        <dbReference type="Proteomes" id="UP001194696"/>
    </source>
</evidence>
<accession>A0ABQ7JNZ7</accession>
<dbReference type="InterPro" id="IPR036047">
    <property type="entry name" value="F-box-like_dom_sf"/>
</dbReference>
<comment type="caution">
    <text evidence="2">The sequence shown here is derived from an EMBL/GenBank/DDBJ whole genome shotgun (WGS) entry which is preliminary data.</text>
</comment>
<name>A0ABQ7JNZ7_9FUNG</name>
<dbReference type="SUPFAM" id="SSF81383">
    <property type="entry name" value="F-box domain"/>
    <property type="match status" value="1"/>
</dbReference>
<protein>
    <recommendedName>
        <fullName evidence="1">F-box domain-containing protein</fullName>
    </recommendedName>
</protein>
<dbReference type="EMBL" id="JAAAIM010001063">
    <property type="protein sequence ID" value="KAG0282445.1"/>
    <property type="molecule type" value="Genomic_DNA"/>
</dbReference>
<dbReference type="Gene3D" id="3.80.10.10">
    <property type="entry name" value="Ribonuclease Inhibitor"/>
    <property type="match status" value="1"/>
</dbReference>
<organism evidence="2 3">
    <name type="scientific">Linnemannia gamsii</name>
    <dbReference type="NCBI Taxonomy" id="64522"/>
    <lineage>
        <taxon>Eukaryota</taxon>
        <taxon>Fungi</taxon>
        <taxon>Fungi incertae sedis</taxon>
        <taxon>Mucoromycota</taxon>
        <taxon>Mortierellomycotina</taxon>
        <taxon>Mortierellomycetes</taxon>
        <taxon>Mortierellales</taxon>
        <taxon>Mortierellaceae</taxon>
        <taxon>Linnemannia</taxon>
    </lineage>
</organism>
<gene>
    <name evidence="2" type="ORF">BGZ96_000475</name>
</gene>
<dbReference type="PROSITE" id="PS50181">
    <property type="entry name" value="FBOX"/>
    <property type="match status" value="1"/>
</dbReference>
<feature type="domain" description="F-box" evidence="1">
    <location>
        <begin position="1"/>
        <end position="47"/>
    </location>
</feature>
<proteinExistence type="predicted"/>
<evidence type="ECO:0000259" key="1">
    <source>
        <dbReference type="PROSITE" id="PS50181"/>
    </source>
</evidence>
<dbReference type="InterPro" id="IPR032675">
    <property type="entry name" value="LRR_dom_sf"/>
</dbReference>
<dbReference type="SUPFAM" id="SSF52047">
    <property type="entry name" value="RNI-like"/>
    <property type="match status" value="1"/>
</dbReference>
<keyword evidence="3" id="KW-1185">Reference proteome</keyword>
<reference evidence="2 3" key="1">
    <citation type="journal article" date="2020" name="Fungal Divers.">
        <title>Resolving the Mortierellaceae phylogeny through synthesis of multi-gene phylogenetics and phylogenomics.</title>
        <authorList>
            <person name="Vandepol N."/>
            <person name="Liber J."/>
            <person name="Desiro A."/>
            <person name="Na H."/>
            <person name="Kennedy M."/>
            <person name="Barry K."/>
            <person name="Grigoriev I.V."/>
            <person name="Miller A.N."/>
            <person name="O'Donnell K."/>
            <person name="Stajich J.E."/>
            <person name="Bonito G."/>
        </authorList>
    </citation>
    <scope>NUCLEOTIDE SEQUENCE [LARGE SCALE GENOMIC DNA]</scope>
    <source>
        <strain evidence="2 3">AD045</strain>
    </source>
</reference>
<dbReference type="Proteomes" id="UP001194696">
    <property type="component" value="Unassembled WGS sequence"/>
</dbReference>
<feature type="non-terminal residue" evidence="2">
    <location>
        <position position="488"/>
    </location>
</feature>
<sequence length="488" mass="55697">MTHIIELPSEILELIGDFLDKRAILNAIRTCQLFHQHYSSTLHWKEVTVQTCTDSAAAEGDSLLNIDTLRAHARSVQYLKLYGSLPSEYFDISFPHLTALKLDGILAIDIGVPGRYRGQDSNWARVVRRNPTIRDVDICLCPLTGGHSTEVWEAIRESLHKPRQIKVGSPGSIPEFSFDVQVSFWKTVSQFEELDYNGASDQLRIDPYEWADFTGLQRLSYMTSSRSGADSLQMKLFGSCHGLTRLRWLRGSGAFSVRMFLHCLRRSDWPHLDDLALNKILASDVEFAPIILLLPPLKHLRLDFEAFGPKCFGYLRERHFETLITLDLMKSDRFTSRMALEVLQKCPHLEDFMGRKILMSHVVSMPHQPWICSGLKRLGVYFANDFESLDIPAASNANRLVLENLSRLTSLEEVDMLLKGAPRLLRSKAKACRCRLGLGLEQLKTLTRLRIARFDHMGVKDIQWMVKNWPSLEVLQGYVSTDPNIQQQ</sequence>
<dbReference type="InterPro" id="IPR001810">
    <property type="entry name" value="F-box_dom"/>
</dbReference>
<evidence type="ECO:0000313" key="2">
    <source>
        <dbReference type="EMBL" id="KAG0282445.1"/>
    </source>
</evidence>